<comment type="caution">
    <text evidence="1">The sequence shown here is derived from an EMBL/GenBank/DDBJ whole genome shotgun (WGS) entry which is preliminary data.</text>
</comment>
<dbReference type="RefSeq" id="WP_094861626.1">
    <property type="nucleotide sequence ID" value="NZ_NKYE01000003.1"/>
</dbReference>
<reference evidence="1 2" key="1">
    <citation type="submission" date="2017-07" db="EMBL/GenBank/DDBJ databases">
        <title>Amycolatopsis antarcticus sp. nov., isolated from the surface of an Antarcticus brown macroalga.</title>
        <authorList>
            <person name="Wang J."/>
            <person name="Leiva S."/>
            <person name="Huang J."/>
            <person name="Huang Y."/>
        </authorList>
    </citation>
    <scope>NUCLEOTIDE SEQUENCE [LARGE SCALE GENOMIC DNA]</scope>
    <source>
        <strain evidence="1 2">AU-G6</strain>
    </source>
</reference>
<protein>
    <submittedName>
        <fullName evidence="1">Osmotically inducible protein C</fullName>
    </submittedName>
</protein>
<dbReference type="SUPFAM" id="SSF82784">
    <property type="entry name" value="OsmC-like"/>
    <property type="match status" value="1"/>
</dbReference>
<evidence type="ECO:0000313" key="2">
    <source>
        <dbReference type="Proteomes" id="UP000242444"/>
    </source>
</evidence>
<dbReference type="InParanoid" id="A0A263D6Q8"/>
<accession>A0A263D6Q8</accession>
<dbReference type="InterPro" id="IPR015946">
    <property type="entry name" value="KH_dom-like_a/b"/>
</dbReference>
<dbReference type="OrthoDB" id="4864805at2"/>
<dbReference type="Gene3D" id="3.30.300.20">
    <property type="match status" value="1"/>
</dbReference>
<proteinExistence type="predicted"/>
<dbReference type="Pfam" id="PF02566">
    <property type="entry name" value="OsmC"/>
    <property type="match status" value="1"/>
</dbReference>
<name>A0A263D6Q8_9PSEU</name>
<dbReference type="InterPro" id="IPR003718">
    <property type="entry name" value="OsmC/Ohr_fam"/>
</dbReference>
<dbReference type="EMBL" id="NKYE01000003">
    <property type="protein sequence ID" value="OZM73869.1"/>
    <property type="molecule type" value="Genomic_DNA"/>
</dbReference>
<dbReference type="InterPro" id="IPR036102">
    <property type="entry name" value="OsmC/Ohrsf"/>
</dbReference>
<evidence type="ECO:0000313" key="1">
    <source>
        <dbReference type="EMBL" id="OZM73869.1"/>
    </source>
</evidence>
<dbReference type="Proteomes" id="UP000242444">
    <property type="component" value="Unassembled WGS sequence"/>
</dbReference>
<organism evidence="1 2">
    <name type="scientific">Amycolatopsis antarctica</name>
    <dbReference type="NCBI Taxonomy" id="1854586"/>
    <lineage>
        <taxon>Bacteria</taxon>
        <taxon>Bacillati</taxon>
        <taxon>Actinomycetota</taxon>
        <taxon>Actinomycetes</taxon>
        <taxon>Pseudonocardiales</taxon>
        <taxon>Pseudonocardiaceae</taxon>
        <taxon>Amycolatopsis</taxon>
    </lineage>
</organism>
<gene>
    <name evidence="1" type="ORF">CFN78_06085</name>
</gene>
<keyword evidence="2" id="KW-1185">Reference proteome</keyword>
<sequence length="133" mass="14364">MTLEVVRTGQHRFTGRNGRGAEVPIGRREQDGTFSPAELLQIAAAGCAIVTGESLIARRLGQDTAMRAEVSAEQRPGAHELDAVDVRFDLDLSTVDEAARAELAEVVERAIERLCTVSRTLRSGVPVRDTVVP</sequence>
<dbReference type="AlphaFoldDB" id="A0A263D6Q8"/>